<gene>
    <name evidence="1" type="ORF">PFRI_06240</name>
</gene>
<evidence type="ECO:0000313" key="2">
    <source>
        <dbReference type="Proteomes" id="UP000184514"/>
    </source>
</evidence>
<dbReference type="Proteomes" id="UP000184514">
    <property type="component" value="Unassembled WGS sequence"/>
</dbReference>
<reference evidence="1 2" key="1">
    <citation type="submission" date="2016-10" db="EMBL/GenBank/DDBJ databases">
        <title>Genome sequence of Planktotalea frisia SH6-1.</title>
        <authorList>
            <person name="Poehlein A."/>
            <person name="Bakenhus I."/>
            <person name="Voget S."/>
            <person name="Brinkhoff T."/>
            <person name="Simon M."/>
        </authorList>
    </citation>
    <scope>NUCLEOTIDE SEQUENCE [LARGE SCALE GENOMIC DNA]</scope>
    <source>
        <strain evidence="1 2">SH6-1</strain>
    </source>
</reference>
<name>A0A1L9P102_9RHOB</name>
<organism evidence="1 2">
    <name type="scientific">Planktotalea frisia</name>
    <dbReference type="NCBI Taxonomy" id="696762"/>
    <lineage>
        <taxon>Bacteria</taxon>
        <taxon>Pseudomonadati</taxon>
        <taxon>Pseudomonadota</taxon>
        <taxon>Alphaproteobacteria</taxon>
        <taxon>Rhodobacterales</taxon>
        <taxon>Paracoccaceae</taxon>
        <taxon>Planktotalea</taxon>
    </lineage>
</organism>
<comment type="caution">
    <text evidence="1">The sequence shown here is derived from an EMBL/GenBank/DDBJ whole genome shotgun (WGS) entry which is preliminary data.</text>
</comment>
<proteinExistence type="predicted"/>
<protein>
    <submittedName>
        <fullName evidence="1">Uncharacterized protein</fullName>
    </submittedName>
</protein>
<dbReference type="AlphaFoldDB" id="A0A1L9P102"/>
<dbReference type="RefSeq" id="WP_072629292.1">
    <property type="nucleotide sequence ID" value="NZ_MLCB01000057.1"/>
</dbReference>
<evidence type="ECO:0000313" key="1">
    <source>
        <dbReference type="EMBL" id="OJI95084.1"/>
    </source>
</evidence>
<dbReference type="OrthoDB" id="7875042at2"/>
<accession>A0A1L9P102</accession>
<keyword evidence="2" id="KW-1185">Reference proteome</keyword>
<dbReference type="EMBL" id="MLCB01000057">
    <property type="protein sequence ID" value="OJI95084.1"/>
    <property type="molecule type" value="Genomic_DNA"/>
</dbReference>
<sequence>MTKISHTAARLQLAKQRQMTSLIDQEILSNSTDMKFTKADWVPLYFDLGNKVTSDDGQMAAYRAVTLKGELLWMVFTPTKECGYHASCSDPFEAMERAKASWANRRAVRLEWDLVERTARDLLTARQRFDVRIEDLEASPLCTLGIEGFRAVIGMKRVTRIPGWLAALLMKVEPQMGFVIHAAMQRHVAAQSVELNVHAAA</sequence>